<dbReference type="InterPro" id="IPR036513">
    <property type="entry name" value="STAS_dom_sf"/>
</dbReference>
<accession>K7AFF7</accession>
<dbReference type="RefSeq" id="WP_007641402.1">
    <property type="nucleotide sequence ID" value="NC_020514.1"/>
</dbReference>
<evidence type="ECO:0000313" key="2">
    <source>
        <dbReference type="EMBL" id="AGH47178.1"/>
    </source>
</evidence>
<keyword evidence="3" id="KW-1185">Reference proteome</keyword>
<dbReference type="SUPFAM" id="SSF52091">
    <property type="entry name" value="SpoIIaa-like"/>
    <property type="match status" value="1"/>
</dbReference>
<name>K7AFF7_9ALTE</name>
<reference evidence="2 3" key="1">
    <citation type="journal article" date="2013" name="Genome Announc.">
        <title>Complete Genome Sequence of Glaciecola psychrophila Strain 170T.</title>
        <authorList>
            <person name="Yin J."/>
            <person name="Chen J."/>
            <person name="Liu G."/>
            <person name="Yu Y."/>
            <person name="Song L."/>
            <person name="Wang X."/>
            <person name="Qu X."/>
        </authorList>
    </citation>
    <scope>NUCLEOTIDE SEQUENCE [LARGE SCALE GENOMIC DNA]</scope>
    <source>
        <strain evidence="2 3">170</strain>
    </source>
</reference>
<evidence type="ECO:0000313" key="3">
    <source>
        <dbReference type="Proteomes" id="UP000011864"/>
    </source>
</evidence>
<feature type="domain" description="STAS" evidence="1">
    <location>
        <begin position="46"/>
        <end position="101"/>
    </location>
</feature>
<dbReference type="Gene3D" id="3.30.750.24">
    <property type="entry name" value="STAS domain"/>
    <property type="match status" value="1"/>
</dbReference>
<dbReference type="PATRIC" id="fig|1129794.4.peg.5064"/>
<dbReference type="OrthoDB" id="5900662at2"/>
<dbReference type="HOGENOM" id="CLU_115403_13_0_6"/>
<dbReference type="CDD" id="cd07043">
    <property type="entry name" value="STAS_anti-anti-sigma_factors"/>
    <property type="match status" value="1"/>
</dbReference>
<sequence length="101" mass="11090">MTKLQVIESPTGYFTLKGELNRNTIPRSVALATLEKRANKQGSSTLDMSGVSHTDTAGLAWLMNFLKGNQQQNVHFELIGIPKSLIKLAKISDVDSFLSVQ</sequence>
<protein>
    <recommendedName>
        <fullName evidence="1">STAS domain-containing protein</fullName>
    </recommendedName>
</protein>
<gene>
    <name evidence="2" type="ORF">C427_5079</name>
</gene>
<proteinExistence type="predicted"/>
<dbReference type="AlphaFoldDB" id="K7AFF7"/>
<dbReference type="Pfam" id="PF01740">
    <property type="entry name" value="STAS"/>
    <property type="match status" value="1"/>
</dbReference>
<dbReference type="EMBL" id="CP003837">
    <property type="protein sequence ID" value="AGH47178.1"/>
    <property type="molecule type" value="Genomic_DNA"/>
</dbReference>
<evidence type="ECO:0000259" key="1">
    <source>
        <dbReference type="PROSITE" id="PS50801"/>
    </source>
</evidence>
<dbReference type="KEGG" id="gps:C427_5079"/>
<dbReference type="eggNOG" id="COG3113">
    <property type="taxonomic scope" value="Bacteria"/>
</dbReference>
<dbReference type="PROSITE" id="PS50801">
    <property type="entry name" value="STAS"/>
    <property type="match status" value="1"/>
</dbReference>
<organism evidence="2 3">
    <name type="scientific">Paraglaciecola psychrophila 170</name>
    <dbReference type="NCBI Taxonomy" id="1129794"/>
    <lineage>
        <taxon>Bacteria</taxon>
        <taxon>Pseudomonadati</taxon>
        <taxon>Pseudomonadota</taxon>
        <taxon>Gammaproteobacteria</taxon>
        <taxon>Alteromonadales</taxon>
        <taxon>Alteromonadaceae</taxon>
        <taxon>Paraglaciecola</taxon>
    </lineage>
</organism>
<dbReference type="Proteomes" id="UP000011864">
    <property type="component" value="Chromosome"/>
</dbReference>
<dbReference type="InterPro" id="IPR002645">
    <property type="entry name" value="STAS_dom"/>
</dbReference>
<dbReference type="STRING" id="1129794.C427_5079"/>